<organism evidence="1 2">
    <name type="scientific">Hibiscus sabdariffa</name>
    <name type="common">roselle</name>
    <dbReference type="NCBI Taxonomy" id="183260"/>
    <lineage>
        <taxon>Eukaryota</taxon>
        <taxon>Viridiplantae</taxon>
        <taxon>Streptophyta</taxon>
        <taxon>Embryophyta</taxon>
        <taxon>Tracheophyta</taxon>
        <taxon>Spermatophyta</taxon>
        <taxon>Magnoliopsida</taxon>
        <taxon>eudicotyledons</taxon>
        <taxon>Gunneridae</taxon>
        <taxon>Pentapetalae</taxon>
        <taxon>rosids</taxon>
        <taxon>malvids</taxon>
        <taxon>Malvales</taxon>
        <taxon>Malvaceae</taxon>
        <taxon>Malvoideae</taxon>
        <taxon>Hibiscus</taxon>
    </lineage>
</organism>
<protein>
    <submittedName>
        <fullName evidence="1">Uncharacterized protein</fullName>
    </submittedName>
</protein>
<dbReference type="Proteomes" id="UP001472677">
    <property type="component" value="Unassembled WGS sequence"/>
</dbReference>
<sequence>MSFLNNQIVHIIANGKKCQIESEELEKLASCQEMRKEPRYPGTTKFTPQKAAQRIHTTQATEQLKRKFETVSNTKPHKGHKILFIVDIPLEINSALTGSLWRKMSQVNTSTLEGAIPRQTSDFQSPPEVELPVTLLPWTSLSIQHPQRPPT</sequence>
<proteinExistence type="predicted"/>
<evidence type="ECO:0000313" key="1">
    <source>
        <dbReference type="EMBL" id="KAK8516813.1"/>
    </source>
</evidence>
<accession>A0ABR2CBM8</accession>
<dbReference type="EMBL" id="JBBPBM010000057">
    <property type="protein sequence ID" value="KAK8516813.1"/>
    <property type="molecule type" value="Genomic_DNA"/>
</dbReference>
<gene>
    <name evidence="1" type="ORF">V6N12_049525</name>
</gene>
<reference evidence="1 2" key="1">
    <citation type="journal article" date="2024" name="G3 (Bethesda)">
        <title>Genome assembly of Hibiscus sabdariffa L. provides insights into metabolisms of medicinal natural products.</title>
        <authorList>
            <person name="Kim T."/>
        </authorList>
    </citation>
    <scope>NUCLEOTIDE SEQUENCE [LARGE SCALE GENOMIC DNA]</scope>
    <source>
        <strain evidence="1">TK-2024</strain>
        <tissue evidence="1">Old leaves</tissue>
    </source>
</reference>
<evidence type="ECO:0000313" key="2">
    <source>
        <dbReference type="Proteomes" id="UP001472677"/>
    </source>
</evidence>
<comment type="caution">
    <text evidence="1">The sequence shown here is derived from an EMBL/GenBank/DDBJ whole genome shotgun (WGS) entry which is preliminary data.</text>
</comment>
<name>A0ABR2CBM8_9ROSI</name>
<keyword evidence="2" id="KW-1185">Reference proteome</keyword>